<protein>
    <recommendedName>
        <fullName evidence="11">Cytochrome b-c1 complex subunit 8</fullName>
    </recommendedName>
    <alternativeName>
        <fullName evidence="11">Complex III subunit 8</fullName>
    </alternativeName>
</protein>
<evidence type="ECO:0000256" key="12">
    <source>
        <dbReference type="SAM" id="MobiDB-lite"/>
    </source>
</evidence>
<keyword evidence="7 11" id="KW-0249">Electron transport</keyword>
<feature type="region of interest" description="Disordered" evidence="12">
    <location>
        <begin position="1"/>
        <end position="22"/>
    </location>
</feature>
<comment type="similarity">
    <text evidence="2 11">Belongs to the UQCRQ/QCR8 family.</text>
</comment>
<keyword evidence="3 11" id="KW-0813">Transport</keyword>
<dbReference type="GO" id="GO:0006122">
    <property type="term" value="P:mitochondrial electron transport, ubiquinol to cytochrome c"/>
    <property type="evidence" value="ECO:0007669"/>
    <property type="project" value="UniProtKB-UniRule"/>
</dbReference>
<evidence type="ECO:0000256" key="1">
    <source>
        <dbReference type="ARBA" id="ARBA00004434"/>
    </source>
</evidence>
<sequence>MRPTIARQSDMPGPKNLWWGDKTGTRQRGITQYTISPYQTKVAPHWARTYLFNFYRRVGGELLFFGVPIAIGYATYSWAKSHDAYVNSKAGHIAHAAHEE</sequence>
<evidence type="ECO:0000256" key="4">
    <source>
        <dbReference type="ARBA" id="ARBA00022660"/>
    </source>
</evidence>
<evidence type="ECO:0000256" key="10">
    <source>
        <dbReference type="ARBA" id="ARBA00023136"/>
    </source>
</evidence>
<dbReference type="SUPFAM" id="SSF81508">
    <property type="entry name" value="Ubiquinone-binding protein QP-C of cytochrome bc1 complex (Ubiquinol-cytochrome c reductase)"/>
    <property type="match status" value="1"/>
</dbReference>
<keyword evidence="8 11" id="KW-1133">Transmembrane helix</keyword>
<keyword evidence="14" id="KW-1185">Reference proteome</keyword>
<comment type="function">
    <text evidence="11">Component of the ubiquinol-cytochrome c oxidoreductase, a multisubunit transmembrane complex that is part of the mitochondrial electron transport chain which drives oxidative phosphorylation. The complex plays an important role in the uptake of multiple carbon sources present in different host niches.</text>
</comment>
<feature type="transmembrane region" description="Helical" evidence="11">
    <location>
        <begin position="62"/>
        <end position="79"/>
    </location>
</feature>
<dbReference type="OrthoDB" id="6683853at2759"/>
<keyword evidence="4 11" id="KW-0679">Respiratory chain</keyword>
<evidence type="ECO:0000256" key="7">
    <source>
        <dbReference type="ARBA" id="ARBA00022982"/>
    </source>
</evidence>
<keyword evidence="9 11" id="KW-0496">Mitochondrion</keyword>
<organism evidence="13 14">
    <name type="scientific">Coprinopsis marcescibilis</name>
    <name type="common">Agaric fungus</name>
    <name type="synonym">Psathyrella marcescibilis</name>
    <dbReference type="NCBI Taxonomy" id="230819"/>
    <lineage>
        <taxon>Eukaryota</taxon>
        <taxon>Fungi</taxon>
        <taxon>Dikarya</taxon>
        <taxon>Basidiomycota</taxon>
        <taxon>Agaricomycotina</taxon>
        <taxon>Agaricomycetes</taxon>
        <taxon>Agaricomycetidae</taxon>
        <taxon>Agaricales</taxon>
        <taxon>Agaricineae</taxon>
        <taxon>Psathyrellaceae</taxon>
        <taxon>Coprinopsis</taxon>
    </lineage>
</organism>
<dbReference type="STRING" id="230819.A0A5C3L8S1"/>
<dbReference type="GO" id="GO:0005743">
    <property type="term" value="C:mitochondrial inner membrane"/>
    <property type="evidence" value="ECO:0007669"/>
    <property type="project" value="UniProtKB-SubCell"/>
</dbReference>
<keyword evidence="6 11" id="KW-0999">Mitochondrion inner membrane</keyword>
<keyword evidence="10 11" id="KW-0472">Membrane</keyword>
<evidence type="ECO:0000256" key="2">
    <source>
        <dbReference type="ARBA" id="ARBA00007668"/>
    </source>
</evidence>
<evidence type="ECO:0000313" key="14">
    <source>
        <dbReference type="Proteomes" id="UP000307440"/>
    </source>
</evidence>
<dbReference type="InterPro" id="IPR036642">
    <property type="entry name" value="Cyt_bc1_su8_sf"/>
</dbReference>
<accession>A0A5C3L8S1</accession>
<evidence type="ECO:0000256" key="6">
    <source>
        <dbReference type="ARBA" id="ARBA00022792"/>
    </source>
</evidence>
<reference evidence="13 14" key="1">
    <citation type="journal article" date="2019" name="Nat. Ecol. Evol.">
        <title>Megaphylogeny resolves global patterns of mushroom evolution.</title>
        <authorList>
            <person name="Varga T."/>
            <person name="Krizsan K."/>
            <person name="Foldi C."/>
            <person name="Dima B."/>
            <person name="Sanchez-Garcia M."/>
            <person name="Sanchez-Ramirez S."/>
            <person name="Szollosi G.J."/>
            <person name="Szarkandi J.G."/>
            <person name="Papp V."/>
            <person name="Albert L."/>
            <person name="Andreopoulos W."/>
            <person name="Angelini C."/>
            <person name="Antonin V."/>
            <person name="Barry K.W."/>
            <person name="Bougher N.L."/>
            <person name="Buchanan P."/>
            <person name="Buyck B."/>
            <person name="Bense V."/>
            <person name="Catcheside P."/>
            <person name="Chovatia M."/>
            <person name="Cooper J."/>
            <person name="Damon W."/>
            <person name="Desjardin D."/>
            <person name="Finy P."/>
            <person name="Geml J."/>
            <person name="Haridas S."/>
            <person name="Hughes K."/>
            <person name="Justo A."/>
            <person name="Karasinski D."/>
            <person name="Kautmanova I."/>
            <person name="Kiss B."/>
            <person name="Kocsube S."/>
            <person name="Kotiranta H."/>
            <person name="LaButti K.M."/>
            <person name="Lechner B.E."/>
            <person name="Liimatainen K."/>
            <person name="Lipzen A."/>
            <person name="Lukacs Z."/>
            <person name="Mihaltcheva S."/>
            <person name="Morgado L.N."/>
            <person name="Niskanen T."/>
            <person name="Noordeloos M.E."/>
            <person name="Ohm R.A."/>
            <person name="Ortiz-Santana B."/>
            <person name="Ovrebo C."/>
            <person name="Racz N."/>
            <person name="Riley R."/>
            <person name="Savchenko A."/>
            <person name="Shiryaev A."/>
            <person name="Soop K."/>
            <person name="Spirin V."/>
            <person name="Szebenyi C."/>
            <person name="Tomsovsky M."/>
            <person name="Tulloss R.E."/>
            <person name="Uehling J."/>
            <person name="Grigoriev I.V."/>
            <person name="Vagvolgyi C."/>
            <person name="Papp T."/>
            <person name="Martin F.M."/>
            <person name="Miettinen O."/>
            <person name="Hibbett D.S."/>
            <person name="Nagy L.G."/>
        </authorList>
    </citation>
    <scope>NUCLEOTIDE SEQUENCE [LARGE SCALE GENOMIC DNA]</scope>
    <source>
        <strain evidence="13 14">CBS 121175</strain>
    </source>
</reference>
<evidence type="ECO:0000313" key="13">
    <source>
        <dbReference type="EMBL" id="TFK29424.1"/>
    </source>
</evidence>
<dbReference type="Pfam" id="PF02939">
    <property type="entry name" value="UcrQ"/>
    <property type="match status" value="1"/>
</dbReference>
<evidence type="ECO:0000256" key="5">
    <source>
        <dbReference type="ARBA" id="ARBA00022692"/>
    </source>
</evidence>
<proteinExistence type="inferred from homology"/>
<dbReference type="InterPro" id="IPR004205">
    <property type="entry name" value="Cyt_bc1_su8"/>
</dbReference>
<dbReference type="AlphaFoldDB" id="A0A5C3L8S1"/>
<keyword evidence="5 11" id="KW-0812">Transmembrane</keyword>
<evidence type="ECO:0000256" key="9">
    <source>
        <dbReference type="ARBA" id="ARBA00023128"/>
    </source>
</evidence>
<comment type="subcellular location">
    <subcellularLocation>
        <location evidence="1 11">Mitochondrion inner membrane</location>
        <topology evidence="1 11">Single-pass membrane protein</topology>
    </subcellularLocation>
</comment>
<dbReference type="PANTHER" id="PTHR12119">
    <property type="entry name" value="UBIQUINOL-CYTOCHROME C REDUCTASE COMPLEX UBIQUINONE-BINDING PROTEIN QP-C"/>
    <property type="match status" value="1"/>
</dbReference>
<dbReference type="Gene3D" id="1.20.5.210">
    <property type="entry name" value="Cytochrome b-c1 complex subunit 8"/>
    <property type="match status" value="1"/>
</dbReference>
<comment type="subunit">
    <text evidence="11">Component of the ubiquinol-cytochrome c oxidoreductase (cytochrome b-c1 complex, complex III, CIII), a multisubunit enzyme composed of 3 respiratory subunits cytochrome b, cytochrome c1 and Rieske protein, 2 core protein subunits, and additional low-molecular weight protein subunits. The complex exists as an obligatory dimer and forms supercomplexes (SCs) in the inner mitochondrial membrane with cytochrome c oxidase (complex IV, CIV).</text>
</comment>
<dbReference type="GO" id="GO:0045275">
    <property type="term" value="C:respiratory chain complex III"/>
    <property type="evidence" value="ECO:0007669"/>
    <property type="project" value="UniProtKB-UniRule"/>
</dbReference>
<evidence type="ECO:0000256" key="3">
    <source>
        <dbReference type="ARBA" id="ARBA00022448"/>
    </source>
</evidence>
<dbReference type="PANTHER" id="PTHR12119:SF2">
    <property type="entry name" value="CYTOCHROME B-C1 COMPLEX SUBUNIT 8"/>
    <property type="match status" value="1"/>
</dbReference>
<dbReference type="Proteomes" id="UP000307440">
    <property type="component" value="Unassembled WGS sequence"/>
</dbReference>
<gene>
    <name evidence="13" type="ORF">FA15DRAFT_677685</name>
</gene>
<evidence type="ECO:0000256" key="11">
    <source>
        <dbReference type="RuleBase" id="RU368118"/>
    </source>
</evidence>
<dbReference type="EMBL" id="ML210149">
    <property type="protein sequence ID" value="TFK29424.1"/>
    <property type="molecule type" value="Genomic_DNA"/>
</dbReference>
<name>A0A5C3L8S1_COPMA</name>
<evidence type="ECO:0000256" key="8">
    <source>
        <dbReference type="ARBA" id="ARBA00022989"/>
    </source>
</evidence>